<dbReference type="eggNOG" id="ENOG502SIVQ">
    <property type="taxonomic scope" value="Eukaryota"/>
</dbReference>
<dbReference type="InterPro" id="IPR013783">
    <property type="entry name" value="Ig-like_fold"/>
</dbReference>
<protein>
    <recommendedName>
        <fullName evidence="4">Ig-like domain-containing protein</fullName>
    </recommendedName>
</protein>
<dbReference type="SMART" id="SM00409">
    <property type="entry name" value="IG"/>
    <property type="match status" value="3"/>
</dbReference>
<dbReference type="EMBL" id="AFYH01260435">
    <property type="status" value="NOT_ANNOTATED_CDS"/>
    <property type="molecule type" value="Genomic_DNA"/>
</dbReference>
<feature type="domain" description="Ig-like" evidence="4">
    <location>
        <begin position="660"/>
        <end position="759"/>
    </location>
</feature>
<dbReference type="EMBL" id="AFYH01260436">
    <property type="status" value="NOT_ANNOTATED_CDS"/>
    <property type="molecule type" value="Genomic_DNA"/>
</dbReference>
<reference evidence="5" key="2">
    <citation type="submission" date="2025-08" db="UniProtKB">
        <authorList>
            <consortium name="Ensembl"/>
        </authorList>
    </citation>
    <scope>IDENTIFICATION</scope>
</reference>
<organism evidence="5 6">
    <name type="scientific">Latimeria chalumnae</name>
    <name type="common">Coelacanth</name>
    <dbReference type="NCBI Taxonomy" id="7897"/>
    <lineage>
        <taxon>Eukaryota</taxon>
        <taxon>Metazoa</taxon>
        <taxon>Chordata</taxon>
        <taxon>Craniata</taxon>
        <taxon>Vertebrata</taxon>
        <taxon>Euteleostomi</taxon>
        <taxon>Coelacanthiformes</taxon>
        <taxon>Coelacanthidae</taxon>
        <taxon>Latimeria</taxon>
    </lineage>
</organism>
<evidence type="ECO:0000313" key="6">
    <source>
        <dbReference type="Proteomes" id="UP000008672"/>
    </source>
</evidence>
<dbReference type="Pfam" id="PF07686">
    <property type="entry name" value="V-set"/>
    <property type="match status" value="1"/>
</dbReference>
<dbReference type="InParanoid" id="H2ZVK8"/>
<dbReference type="EMBL" id="AFYH01260434">
    <property type="status" value="NOT_ANNOTATED_CDS"/>
    <property type="molecule type" value="Genomic_DNA"/>
</dbReference>
<dbReference type="InterPro" id="IPR051755">
    <property type="entry name" value="Ig-like_CS_Receptor"/>
</dbReference>
<dbReference type="InterPro" id="IPR003597">
    <property type="entry name" value="Ig_C1-set"/>
</dbReference>
<dbReference type="OMA" id="HETMETA"/>
<evidence type="ECO:0000259" key="4">
    <source>
        <dbReference type="PROSITE" id="PS50835"/>
    </source>
</evidence>
<dbReference type="FunFam" id="2.60.40.10:FF:001774">
    <property type="entry name" value="Uncharacterized LOC100216153"/>
    <property type="match status" value="2"/>
</dbReference>
<evidence type="ECO:0000256" key="2">
    <source>
        <dbReference type="ARBA" id="ARBA00023180"/>
    </source>
</evidence>
<evidence type="ECO:0000256" key="3">
    <source>
        <dbReference type="ARBA" id="ARBA00023319"/>
    </source>
</evidence>
<keyword evidence="3" id="KW-0393">Immunoglobulin domain</keyword>
<dbReference type="HOGENOM" id="CLU_358490_0_0_1"/>
<dbReference type="Pfam" id="PF00047">
    <property type="entry name" value="ig"/>
    <property type="match status" value="1"/>
</dbReference>
<dbReference type="Ensembl" id="ENSLACT00000001441.1">
    <property type="protein sequence ID" value="ENSLACP00000001429.1"/>
    <property type="gene ID" value="ENSLACG00000001279.1"/>
</dbReference>
<feature type="domain" description="Ig-like" evidence="4">
    <location>
        <begin position="444"/>
        <end position="549"/>
    </location>
</feature>
<dbReference type="AlphaFoldDB" id="H2ZVK8"/>
<evidence type="ECO:0000256" key="1">
    <source>
        <dbReference type="ARBA" id="ARBA00023157"/>
    </source>
</evidence>
<evidence type="ECO:0000313" key="5">
    <source>
        <dbReference type="Ensembl" id="ENSLACP00000001429.1"/>
    </source>
</evidence>
<name>H2ZVK8_LATCH</name>
<dbReference type="GeneTree" id="ENSGT00940000163371"/>
<proteinExistence type="predicted"/>
<reference evidence="5" key="3">
    <citation type="submission" date="2025-09" db="UniProtKB">
        <authorList>
            <consortium name="Ensembl"/>
        </authorList>
    </citation>
    <scope>IDENTIFICATION</scope>
</reference>
<dbReference type="PROSITE" id="PS50835">
    <property type="entry name" value="IG_LIKE"/>
    <property type="match status" value="3"/>
</dbReference>
<keyword evidence="1" id="KW-1015">Disulfide bond</keyword>
<keyword evidence="6" id="KW-1185">Reference proteome</keyword>
<dbReference type="InterPro" id="IPR003006">
    <property type="entry name" value="Ig/MHC_CS"/>
</dbReference>
<dbReference type="InterPro" id="IPR003599">
    <property type="entry name" value="Ig_sub"/>
</dbReference>
<reference evidence="6" key="1">
    <citation type="submission" date="2011-08" db="EMBL/GenBank/DDBJ databases">
        <title>The draft genome of Latimeria chalumnae.</title>
        <authorList>
            <person name="Di Palma F."/>
            <person name="Alfoldi J."/>
            <person name="Johnson J."/>
            <person name="Berlin A."/>
            <person name="Gnerre S."/>
            <person name="Jaffe D."/>
            <person name="MacCallum I."/>
            <person name="Young S."/>
            <person name="Walker B.J."/>
            <person name="Lander E."/>
            <person name="Lindblad-Toh K."/>
        </authorList>
    </citation>
    <scope>NUCLEOTIDE SEQUENCE [LARGE SCALE GENOMIC DNA]</scope>
    <source>
        <strain evidence="6">Wild caught</strain>
    </source>
</reference>
<feature type="domain" description="Ig-like" evidence="4">
    <location>
        <begin position="1"/>
        <end position="102"/>
    </location>
</feature>
<dbReference type="InterPro" id="IPR013106">
    <property type="entry name" value="Ig_V-set"/>
</dbReference>
<sequence>AISPSLVEAELGSTMVLECEFTGAKQLPLDLTHALFIWRFKGHKVAEFNEREIVYRDGAHFFVSELQNGNASLLLANISVADEGEYLCFVLDMPNKQEKNISLKVKACPKLSISNDLVIKNEKTFLVGSINGFYPRDITAVFLRDEEILKGSVLQTVEVNDDRTFNAQLIHYITPTNHDANVTFSCLVNYSALREPQKESFQLTFGERPKVKIKSDAFIKNKDQTVGCEVTGYFPEAVAVNLLVNGTRLSKLARNKDGTYSSVEWFPFTPRESDEGTEITCEIQHATLKHPIAEKVLVHLTGKSTSFVKGKVQKSLSLFLFFSGSGINLMLMFQCFLAKPLISEITEHQSEDESKMKLAVNIRNFYPEAIEIKWGSNELQREDLETLMETSSNEDETYNITATCQIAIERLNGQDLEIIIDHCSMELPVSKKIGADHPGIQGQPSVSITIQQPLFFGSPAVLSCSVDHFFPKCLTISWFKEQRMGSLLPIKQDTAHRVIRDGPFRGPQNKYHLTELLIFMPSLKDDQGGKYICRVVHETLDEPIERRFDPLKILVYYFIRTLHHSSDEQLKLCFKAHNFYPKDIIFDWGEGCGTRKRALSEETITNNEDGSFSACSVCDLSETLGDIRSFEFIVKVSHESLHTPEYRSVTNRSPGIRGCPVVSEIAKFPLIQGSQTSFSCSISQYFPKNLDVFWFKKKKKLTRRRLSIMALTEKTKTYSLETQLNIIPTISEDQDAEYICEVNHIRLKTPIRRSTGMLSVMG</sequence>
<dbReference type="InterPro" id="IPR013151">
    <property type="entry name" value="Immunoglobulin_dom"/>
</dbReference>
<dbReference type="Pfam" id="PF07654">
    <property type="entry name" value="C1-set"/>
    <property type="match status" value="4"/>
</dbReference>
<dbReference type="PANTHER" id="PTHR19971">
    <property type="entry name" value="SIGNAL-REGULATORY PROTEIN BETA"/>
    <property type="match status" value="1"/>
</dbReference>
<dbReference type="CDD" id="cd00098">
    <property type="entry name" value="IgC1"/>
    <property type="match status" value="1"/>
</dbReference>
<dbReference type="InterPro" id="IPR007110">
    <property type="entry name" value="Ig-like_dom"/>
</dbReference>
<dbReference type="PROSITE" id="PS00290">
    <property type="entry name" value="IG_MHC"/>
    <property type="match status" value="1"/>
</dbReference>
<dbReference type="Proteomes" id="UP000008672">
    <property type="component" value="Unassembled WGS sequence"/>
</dbReference>
<dbReference type="InterPro" id="IPR036179">
    <property type="entry name" value="Ig-like_dom_sf"/>
</dbReference>
<dbReference type="SUPFAM" id="SSF48726">
    <property type="entry name" value="Immunoglobulin"/>
    <property type="match status" value="5"/>
</dbReference>
<dbReference type="Gene3D" id="2.60.40.10">
    <property type="entry name" value="Immunoglobulins"/>
    <property type="match status" value="7"/>
</dbReference>
<dbReference type="SMART" id="SM00407">
    <property type="entry name" value="IGc1"/>
    <property type="match status" value="3"/>
</dbReference>
<accession>H2ZVK8</accession>
<keyword evidence="2" id="KW-0325">Glycoprotein</keyword>